<dbReference type="InterPro" id="IPR027409">
    <property type="entry name" value="GroEL-like_apical_dom_sf"/>
</dbReference>
<dbReference type="SUPFAM" id="SSF48592">
    <property type="entry name" value="GroEL equatorial domain-like"/>
    <property type="match status" value="1"/>
</dbReference>
<dbReference type="InParanoid" id="F5AMM5"/>
<keyword evidence="15" id="KW-1185">Reference proteome</keyword>
<evidence type="ECO:0000313" key="14">
    <source>
        <dbReference type="EMBL" id="CDW75922.1"/>
    </source>
</evidence>
<protein>
    <recommendedName>
        <fullName evidence="4 12">T-complex protein 1 subunit gamma</fullName>
    </recommendedName>
</protein>
<dbReference type="InterPro" id="IPR053374">
    <property type="entry name" value="TCP-1_chaperonin"/>
</dbReference>
<evidence type="ECO:0000256" key="2">
    <source>
        <dbReference type="ARBA" id="ARBA00008020"/>
    </source>
</evidence>
<dbReference type="AlphaFoldDB" id="F5AMM5"/>
<evidence type="ECO:0000256" key="7">
    <source>
        <dbReference type="ARBA" id="ARBA00022840"/>
    </source>
</evidence>
<comment type="function">
    <text evidence="10">Molecular chaperone; assists the folding of proteins upon ATP hydrolysis. Known to play a role, in vitro, in the folding of actin and tubulin.</text>
</comment>
<evidence type="ECO:0000256" key="11">
    <source>
        <dbReference type="RuleBase" id="RU004187"/>
    </source>
</evidence>
<dbReference type="InterPro" id="IPR027413">
    <property type="entry name" value="GROEL-like_equatorial_sf"/>
</dbReference>
<dbReference type="PROSITE" id="PS00750">
    <property type="entry name" value="TCP1_1"/>
    <property type="match status" value="1"/>
</dbReference>
<evidence type="ECO:0000256" key="9">
    <source>
        <dbReference type="ARBA" id="ARBA00023186"/>
    </source>
</evidence>
<dbReference type="GO" id="GO:0051082">
    <property type="term" value="F:unfolded protein binding"/>
    <property type="evidence" value="ECO:0007669"/>
    <property type="project" value="InterPro"/>
</dbReference>
<dbReference type="GO" id="GO:0016887">
    <property type="term" value="F:ATP hydrolysis activity"/>
    <property type="evidence" value="ECO:0007669"/>
    <property type="project" value="InterPro"/>
</dbReference>
<dbReference type="InterPro" id="IPR012719">
    <property type="entry name" value="Chap_CCT_gamma"/>
</dbReference>
<evidence type="ECO:0000256" key="4">
    <source>
        <dbReference type="ARBA" id="ARBA00017187"/>
    </source>
</evidence>
<dbReference type="PROSITE" id="PS00995">
    <property type="entry name" value="TCP1_3"/>
    <property type="match status" value="1"/>
</dbReference>
<dbReference type="CDD" id="cd03337">
    <property type="entry name" value="TCP1_gamma"/>
    <property type="match status" value="1"/>
</dbReference>
<keyword evidence="5" id="KW-0963">Cytoplasm</keyword>
<name>F5AMM5_STYLE</name>
<keyword evidence="6 11" id="KW-0547">Nucleotide-binding</keyword>
<comment type="similarity">
    <text evidence="2 11">Belongs to the TCP-1 chaperonin family.</text>
</comment>
<dbReference type="InterPro" id="IPR054827">
    <property type="entry name" value="thermosome_alpha"/>
</dbReference>
<dbReference type="FunFam" id="1.10.560.10:FF:000085">
    <property type="entry name" value="T-complex protein 1 subunit gamma"/>
    <property type="match status" value="1"/>
</dbReference>
<evidence type="ECO:0000256" key="12">
    <source>
        <dbReference type="RuleBase" id="RU004191"/>
    </source>
</evidence>
<dbReference type="EMBL" id="HQ432915">
    <property type="protein sequence ID" value="AED86988.1"/>
    <property type="molecule type" value="Genomic_DNA"/>
</dbReference>
<dbReference type="OMA" id="CGGSTIR"/>
<evidence type="ECO:0000256" key="6">
    <source>
        <dbReference type="ARBA" id="ARBA00022741"/>
    </source>
</evidence>
<dbReference type="FunFam" id="3.50.7.10:FF:000005">
    <property type="entry name" value="T-complex protein 1 subunit gamma"/>
    <property type="match status" value="1"/>
</dbReference>
<evidence type="ECO:0000256" key="5">
    <source>
        <dbReference type="ARBA" id="ARBA00022490"/>
    </source>
</evidence>
<dbReference type="NCBIfam" id="TIGR02344">
    <property type="entry name" value="chap_CCT_gamma"/>
    <property type="match status" value="1"/>
</dbReference>
<sequence>MSNRAPVYILNQSAKREQGKNAQAANIKAARAVSDIVRTTLGPKSMLKMLLDPMGGIVLTNDGNAILREIDVAHPAAKSMIELARAQDEEVGDGTTSVIILAGEILTAVEGFLEREIHPTVIVSAYFKALEEIVRLTETLGEPIDVKNDADLFKIVSSCIGTKFSSKWGSLIVDLAVKAVKTVYKKDGEHVEIDVKRYAKVEKIPGGLLEDCVVLDGVMFNKDVTHPGMRRIIKNPRVVLLDCPLEYKKGESMTNMEFTKEEDFKKALAMEEDEVRKCCEDILRVKPDVVITEKGVSDIAQHYLLKFGNCSVIRRARKTDNNRIARVTGATIVNRPEELQESDVGTKCGLFEVRKIGDDYFSFMVECEDPTACSIILRGASKDVLNEIERNLHDALGVARNVMLNPKLIPGGGAVEMELSCRLLEFAQNIEGAQQWPFKALASALEVIPRTLAQNCGADVVRVLTELRAKHAVAGEGLHFGIDGNSGKIADMRESNVWDPLAVKQQTFKTAIESACMLLRIDDIVSGIKKQRKEAAGTRFANDEEDTFGDQRDG</sequence>
<reference evidence="13" key="1">
    <citation type="submission" date="2010-10" db="EMBL/GenBank/DDBJ databases">
        <title>Characterization and taxonomic validity of the ciliate Oxytricha trifallax (Class Spirotrichea) based on multiple conserved gene sequences.</title>
        <authorList>
            <person name="Stephen Z.D."/>
            <person name="Hammersmith R.L."/>
            <person name="Higgins B.P."/>
            <person name="Swart E.C."/>
            <person name="Doak T.G."/>
            <person name="Herrick G."/>
            <person name="Landweber L.F."/>
        </authorList>
    </citation>
    <scope>NUCLEOTIDE SEQUENCE</scope>
    <source>
        <strain evidence="13">2x8</strain>
    </source>
</reference>
<dbReference type="Gene3D" id="3.50.7.10">
    <property type="entry name" value="GroEL"/>
    <property type="match status" value="1"/>
</dbReference>
<dbReference type="Pfam" id="PF00118">
    <property type="entry name" value="Cpn60_TCP1"/>
    <property type="match status" value="1"/>
</dbReference>
<evidence type="ECO:0000256" key="1">
    <source>
        <dbReference type="ARBA" id="ARBA00004496"/>
    </source>
</evidence>
<evidence type="ECO:0000256" key="8">
    <source>
        <dbReference type="ARBA" id="ARBA00023157"/>
    </source>
</evidence>
<dbReference type="FunFam" id="1.10.560.10:FF:000017">
    <property type="entry name" value="T-complex protein 1 subunit eta"/>
    <property type="match status" value="1"/>
</dbReference>
<accession>F5AMM5</accession>
<dbReference type="SUPFAM" id="SSF54849">
    <property type="entry name" value="GroEL-intermediate domain like"/>
    <property type="match status" value="1"/>
</dbReference>
<keyword evidence="8" id="KW-1015">Disulfide bond</keyword>
<dbReference type="Gene3D" id="1.10.560.10">
    <property type="entry name" value="GroEL-like equatorial domain"/>
    <property type="match status" value="1"/>
</dbReference>
<dbReference type="GO" id="GO:0005524">
    <property type="term" value="F:ATP binding"/>
    <property type="evidence" value="ECO:0007669"/>
    <property type="project" value="UniProtKB-KW"/>
</dbReference>
<dbReference type="SUPFAM" id="SSF52029">
    <property type="entry name" value="GroEL apical domain-like"/>
    <property type="match status" value="1"/>
</dbReference>
<dbReference type="Gene3D" id="3.30.260.10">
    <property type="entry name" value="TCP-1-like chaperonin intermediate domain"/>
    <property type="match status" value="1"/>
</dbReference>
<dbReference type="InterPro" id="IPR002194">
    <property type="entry name" value="Chaperonin_TCP-1_CS"/>
</dbReference>
<evidence type="ECO:0000313" key="13">
    <source>
        <dbReference type="EMBL" id="AED86988.1"/>
    </source>
</evidence>
<dbReference type="EMBL" id="CCKQ01004764">
    <property type="protein sequence ID" value="CDW75922.1"/>
    <property type="molecule type" value="Genomic_DNA"/>
</dbReference>
<gene>
    <name evidence="13" type="primary">cct-gamma</name>
    <name evidence="14" type="synonym">Contig14961.g15944</name>
    <name evidence="14" type="ORF">STYLEM_4918</name>
</gene>
<evidence type="ECO:0000256" key="3">
    <source>
        <dbReference type="ARBA" id="ARBA00011531"/>
    </source>
</evidence>
<evidence type="ECO:0000256" key="10">
    <source>
        <dbReference type="ARBA" id="ARBA00024677"/>
    </source>
</evidence>
<dbReference type="PRINTS" id="PR00304">
    <property type="entry name" value="TCOMPLEXTCP1"/>
</dbReference>
<dbReference type="PROSITE" id="PS00751">
    <property type="entry name" value="TCP1_2"/>
    <property type="match status" value="1"/>
</dbReference>
<evidence type="ECO:0000313" key="15">
    <source>
        <dbReference type="Proteomes" id="UP000039865"/>
    </source>
</evidence>
<dbReference type="GO" id="GO:0016779">
    <property type="term" value="F:nucleotidyltransferase activity"/>
    <property type="evidence" value="ECO:0007669"/>
    <property type="project" value="UniProtKB-KW"/>
</dbReference>
<organism evidence="13">
    <name type="scientific">Stylonychia lemnae</name>
    <name type="common">Ciliate</name>
    <dbReference type="NCBI Taxonomy" id="5949"/>
    <lineage>
        <taxon>Eukaryota</taxon>
        <taxon>Sar</taxon>
        <taxon>Alveolata</taxon>
        <taxon>Ciliophora</taxon>
        <taxon>Intramacronucleata</taxon>
        <taxon>Spirotrichea</taxon>
        <taxon>Stichotrichia</taxon>
        <taxon>Sporadotrichida</taxon>
        <taxon>Oxytrichidae</taxon>
        <taxon>Stylonychinae</taxon>
        <taxon>Stylonychia</taxon>
    </lineage>
</organism>
<dbReference type="OrthoDB" id="10248520at2759"/>
<keyword evidence="13" id="KW-0548">Nucleotidyltransferase</keyword>
<dbReference type="Proteomes" id="UP000039865">
    <property type="component" value="Unassembled WGS sequence"/>
</dbReference>
<dbReference type="InterPro" id="IPR027410">
    <property type="entry name" value="TCP-1-like_intermed_sf"/>
</dbReference>
<dbReference type="GO" id="GO:0140662">
    <property type="term" value="F:ATP-dependent protein folding chaperone"/>
    <property type="evidence" value="ECO:0007669"/>
    <property type="project" value="InterPro"/>
</dbReference>
<dbReference type="NCBIfam" id="NF041082">
    <property type="entry name" value="thermosome_alpha"/>
    <property type="match status" value="1"/>
</dbReference>
<dbReference type="NCBIfam" id="NF041083">
    <property type="entry name" value="thermosome_beta"/>
    <property type="match status" value="1"/>
</dbReference>
<comment type="subunit">
    <text evidence="3">Heterooligomeric complex of about 850 to 900 kDa that forms two stacked rings, 12 to 16 nm in diameter.</text>
</comment>
<keyword evidence="13" id="KW-0808">Transferase</keyword>
<dbReference type="FunCoup" id="F5AMM5">
    <property type="interactions" value="624"/>
</dbReference>
<keyword evidence="7 11" id="KW-0067">ATP-binding</keyword>
<comment type="subcellular location">
    <subcellularLocation>
        <location evidence="1">Cytoplasm</location>
    </subcellularLocation>
</comment>
<reference evidence="14 15" key="2">
    <citation type="submission" date="2014-06" db="EMBL/GenBank/DDBJ databases">
        <authorList>
            <person name="Swart Estienne"/>
        </authorList>
    </citation>
    <scope>NUCLEOTIDE SEQUENCE [LARGE SCALE GENOMIC DNA]</scope>
    <source>
        <strain evidence="14 15">130c</strain>
    </source>
</reference>
<dbReference type="PANTHER" id="PTHR11353">
    <property type="entry name" value="CHAPERONIN"/>
    <property type="match status" value="1"/>
</dbReference>
<dbReference type="InterPro" id="IPR002423">
    <property type="entry name" value="Cpn60/GroEL/TCP-1"/>
</dbReference>
<keyword evidence="9 11" id="KW-0143">Chaperone</keyword>
<dbReference type="GO" id="GO:0005832">
    <property type="term" value="C:chaperonin-containing T-complex"/>
    <property type="evidence" value="ECO:0007669"/>
    <property type="project" value="UniProtKB-ARBA"/>
</dbReference>
<proteinExistence type="inferred from homology"/>
<dbReference type="InterPro" id="IPR017998">
    <property type="entry name" value="Chaperone_TCP-1"/>
</dbReference>